<gene>
    <name evidence="2" type="ORF">FB476_3253</name>
</gene>
<feature type="signal peptide" evidence="1">
    <location>
        <begin position="1"/>
        <end position="39"/>
    </location>
</feature>
<dbReference type="RefSeq" id="WP_141821321.1">
    <property type="nucleotide sequence ID" value="NZ_BAAAIL010000005.1"/>
</dbReference>
<evidence type="ECO:0000256" key="1">
    <source>
        <dbReference type="SAM" id="SignalP"/>
    </source>
</evidence>
<evidence type="ECO:0000313" key="3">
    <source>
        <dbReference type="Proteomes" id="UP000315133"/>
    </source>
</evidence>
<proteinExistence type="predicted"/>
<dbReference type="Proteomes" id="UP000315133">
    <property type="component" value="Unassembled WGS sequence"/>
</dbReference>
<dbReference type="EMBL" id="VFPU01000004">
    <property type="protein sequence ID" value="TQM90300.1"/>
    <property type="molecule type" value="Genomic_DNA"/>
</dbReference>
<sequence length="144" mass="15484">MTRRTRMTTLARYRGAAGAMAASAGLLLTGLATAPGASAAEAGTDAETAAKPVVCAGDVTFGIACFDPDGDHLRVEDLETDGWRIEARWATDYGRAGTCAIPTGKDYRDCNYDMAEGRELYFEVHAINEKFNLHEVLGHNWAVI</sequence>
<comment type="caution">
    <text evidence="2">The sequence shown here is derived from an EMBL/GenBank/DDBJ whole genome shotgun (WGS) entry which is preliminary data.</text>
</comment>
<dbReference type="AlphaFoldDB" id="A0A543K5E7"/>
<evidence type="ECO:0008006" key="4">
    <source>
        <dbReference type="Google" id="ProtNLM"/>
    </source>
</evidence>
<keyword evidence="3" id="KW-1185">Reference proteome</keyword>
<protein>
    <recommendedName>
        <fullName evidence="4">Secreted protein</fullName>
    </recommendedName>
</protein>
<dbReference type="OrthoDB" id="4247493at2"/>
<keyword evidence="1" id="KW-0732">Signal</keyword>
<organism evidence="2 3">
    <name type="scientific">Ornithinimicrobium humiphilum</name>
    <dbReference type="NCBI Taxonomy" id="125288"/>
    <lineage>
        <taxon>Bacteria</taxon>
        <taxon>Bacillati</taxon>
        <taxon>Actinomycetota</taxon>
        <taxon>Actinomycetes</taxon>
        <taxon>Micrococcales</taxon>
        <taxon>Ornithinimicrobiaceae</taxon>
        <taxon>Ornithinimicrobium</taxon>
    </lineage>
</organism>
<feature type="chain" id="PRO_5022149777" description="Secreted protein" evidence="1">
    <location>
        <begin position="40"/>
        <end position="144"/>
    </location>
</feature>
<reference evidence="2 3" key="1">
    <citation type="submission" date="2019-06" db="EMBL/GenBank/DDBJ databases">
        <title>Sequencing the genomes of 1000 actinobacteria strains.</title>
        <authorList>
            <person name="Klenk H.-P."/>
        </authorList>
    </citation>
    <scope>NUCLEOTIDE SEQUENCE [LARGE SCALE GENOMIC DNA]</scope>
    <source>
        <strain evidence="2 3">DSM 12362</strain>
    </source>
</reference>
<name>A0A543K5E7_9MICO</name>
<evidence type="ECO:0000313" key="2">
    <source>
        <dbReference type="EMBL" id="TQM90300.1"/>
    </source>
</evidence>
<accession>A0A543K5E7</accession>